<dbReference type="Proteomes" id="UP000535838">
    <property type="component" value="Unassembled WGS sequence"/>
</dbReference>
<sequence length="611" mass="69910">MKEFKLNRQIYIILGVVLLLAILIQTTRFETFLDVGSDPNKWSETAGGAEPSDALSAAETAKLDERKTLVLYDPEESYSVRLKDNAIHLLDYMKKSFETGDIRSYSGKGDGYLSVILTFTNLERMNDTDWIDGFVNDGGSVLFATMPEPGDTMLRIYRKLGINEWGDYLVSKGLVLTSNVLINEKGKTYSEEIIENTSFQVRLGKESEVLAESKDGLPLLWRTPYGNGVFVVFNGTMLQEKSSRGFFAGAISELKEVDIYPVINSKLMYIDDFPAPFPTGYQEDIFDLYRRDLTRFFKEVWWPDMIRLASHHGLKYTGVVIQTYENKTRGPFNADSDRYYLRTYGREILKRGGEVGIHGYNHQSYTDNPAVLEEYGYKAWASEEDMRASVRTVVDFVGKSFPDYGLHTFVPASNVLSSQGREALKEAWPEMRTISAVYNTDPEGLSYVQEIGVADDGIVELPRITSGYKEDEFNLWASANAITSVGLFSHFVHPDDILDRERSFPYNWDDLYRMTDGFLSEVDREWPWLRDMTANQGSMEVVRYTKNDPHFRYTDEGVEGYVNHYMGGEMYYYLRTDKQVGRLVNCKAYRIDDGTYLVEAYDKRFSLGLEG</sequence>
<dbReference type="SUPFAM" id="SSF88713">
    <property type="entry name" value="Glycoside hydrolase/deacetylase"/>
    <property type="match status" value="1"/>
</dbReference>
<dbReference type="GO" id="GO:0005975">
    <property type="term" value="P:carbohydrate metabolic process"/>
    <property type="evidence" value="ECO:0007669"/>
    <property type="project" value="InterPro"/>
</dbReference>
<dbReference type="Gene3D" id="3.20.20.370">
    <property type="entry name" value="Glycoside hydrolase/deacetylase"/>
    <property type="match status" value="1"/>
</dbReference>
<accession>A0A841T0V5</accession>
<dbReference type="Pfam" id="PF09960">
    <property type="entry name" value="DUF2194"/>
    <property type="match status" value="2"/>
</dbReference>
<dbReference type="InterPro" id="IPR011330">
    <property type="entry name" value="Glyco_hydro/deAcase_b/a-brl"/>
</dbReference>
<proteinExistence type="predicted"/>
<comment type="caution">
    <text evidence="1">The sequence shown here is derived from an EMBL/GenBank/DDBJ whole genome shotgun (WGS) entry which is preliminary data.</text>
</comment>
<dbReference type="InterPro" id="IPR018695">
    <property type="entry name" value="DUF2194"/>
</dbReference>
<keyword evidence="2" id="KW-1185">Reference proteome</keyword>
<dbReference type="CDD" id="cd10924">
    <property type="entry name" value="CE4_COG4878"/>
    <property type="match status" value="1"/>
</dbReference>
<evidence type="ECO:0000313" key="1">
    <source>
        <dbReference type="EMBL" id="MBB6634691.1"/>
    </source>
</evidence>
<organism evidence="1 2">
    <name type="scientific">Cohnella thailandensis</name>
    <dbReference type="NCBI Taxonomy" id="557557"/>
    <lineage>
        <taxon>Bacteria</taxon>
        <taxon>Bacillati</taxon>
        <taxon>Bacillota</taxon>
        <taxon>Bacilli</taxon>
        <taxon>Bacillales</taxon>
        <taxon>Paenibacillaceae</taxon>
        <taxon>Cohnella</taxon>
    </lineage>
</organism>
<reference evidence="1 2" key="1">
    <citation type="submission" date="2020-08" db="EMBL/GenBank/DDBJ databases">
        <title>Cohnella phylogeny.</title>
        <authorList>
            <person name="Dunlap C."/>
        </authorList>
    </citation>
    <scope>NUCLEOTIDE SEQUENCE [LARGE SCALE GENOMIC DNA]</scope>
    <source>
        <strain evidence="1 2">DSM 25241</strain>
    </source>
</reference>
<protein>
    <submittedName>
        <fullName evidence="1">DUF2194 domain-containing protein</fullName>
    </submittedName>
</protein>
<dbReference type="EMBL" id="JACJVQ010000007">
    <property type="protein sequence ID" value="MBB6634691.1"/>
    <property type="molecule type" value="Genomic_DNA"/>
</dbReference>
<dbReference type="RefSeq" id="WP_185119919.1">
    <property type="nucleotide sequence ID" value="NZ_JACJVQ010000007.1"/>
</dbReference>
<dbReference type="AlphaFoldDB" id="A0A841T0V5"/>
<evidence type="ECO:0000313" key="2">
    <source>
        <dbReference type="Proteomes" id="UP000535838"/>
    </source>
</evidence>
<name>A0A841T0V5_9BACL</name>
<gene>
    <name evidence="1" type="ORF">H7B67_11270</name>
</gene>